<dbReference type="KEGG" id="yin:CH53_1034"/>
<organism evidence="1 2">
    <name type="scientific">Yersinia intermedia</name>
    <dbReference type="NCBI Taxonomy" id="631"/>
    <lineage>
        <taxon>Bacteria</taxon>
        <taxon>Pseudomonadati</taxon>
        <taxon>Pseudomonadota</taxon>
        <taxon>Gammaproteobacteria</taxon>
        <taxon>Enterobacterales</taxon>
        <taxon>Yersiniaceae</taxon>
        <taxon>Yersinia</taxon>
    </lineage>
</organism>
<accession>A0A0T9LIU5</accession>
<dbReference type="Proteomes" id="UP000038750">
    <property type="component" value="Unassembled WGS sequence"/>
</dbReference>
<proteinExistence type="predicted"/>
<protein>
    <submittedName>
        <fullName evidence="1">Uncharacterized protein</fullName>
    </submittedName>
</protein>
<gene>
    <name evidence="1" type="ORF">ERS008530_00124</name>
</gene>
<dbReference type="AlphaFoldDB" id="A0A0T9LIU5"/>
<dbReference type="EMBL" id="CPZJ01000001">
    <property type="protein sequence ID" value="CNE98998.1"/>
    <property type="molecule type" value="Genomic_DNA"/>
</dbReference>
<sequence length="50" mass="6032">MWHTKTDVFLSRQMIYGPKYQRSTIIHIMKIMPNKTKSSVSIFRLKTLYI</sequence>
<evidence type="ECO:0000313" key="1">
    <source>
        <dbReference type="EMBL" id="CNE98998.1"/>
    </source>
</evidence>
<dbReference type="STRING" id="631.CH53_1034"/>
<evidence type="ECO:0000313" key="2">
    <source>
        <dbReference type="Proteomes" id="UP000038750"/>
    </source>
</evidence>
<reference evidence="1 2" key="1">
    <citation type="submission" date="2015-03" db="EMBL/GenBank/DDBJ databases">
        <authorList>
            <person name="Murphy D."/>
        </authorList>
    </citation>
    <scope>NUCLEOTIDE SEQUENCE [LARGE SCALE GENOMIC DNA]</scope>
    <source>
        <strain evidence="1 2">BR165/97</strain>
    </source>
</reference>
<name>A0A0T9LIU5_YERIN</name>